<accession>A0ABU5HAP0</accession>
<evidence type="ECO:0000313" key="3">
    <source>
        <dbReference type="Proteomes" id="UP001291309"/>
    </source>
</evidence>
<keyword evidence="2" id="KW-0238">DNA-binding</keyword>
<name>A0ABU5HAP0_9BACT</name>
<keyword evidence="3" id="KW-1185">Reference proteome</keyword>
<evidence type="ECO:0000313" key="2">
    <source>
        <dbReference type="EMBL" id="MDY7230154.1"/>
    </source>
</evidence>
<dbReference type="Proteomes" id="UP001291309">
    <property type="component" value="Unassembled WGS sequence"/>
</dbReference>
<dbReference type="EMBL" id="JAXIVS010000010">
    <property type="protein sequence ID" value="MDY7230154.1"/>
    <property type="molecule type" value="Genomic_DNA"/>
</dbReference>
<proteinExistence type="predicted"/>
<dbReference type="GO" id="GO:0003677">
    <property type="term" value="F:DNA binding"/>
    <property type="evidence" value="ECO:0007669"/>
    <property type="project" value="UniProtKB-KW"/>
</dbReference>
<dbReference type="SUPFAM" id="SSF142906">
    <property type="entry name" value="YjbR-like"/>
    <property type="match status" value="1"/>
</dbReference>
<dbReference type="Pfam" id="PF04237">
    <property type="entry name" value="YjbR"/>
    <property type="match status" value="1"/>
</dbReference>
<organism evidence="2 3">
    <name type="scientific">Hyalangium rubrum</name>
    <dbReference type="NCBI Taxonomy" id="3103134"/>
    <lineage>
        <taxon>Bacteria</taxon>
        <taxon>Pseudomonadati</taxon>
        <taxon>Myxococcota</taxon>
        <taxon>Myxococcia</taxon>
        <taxon>Myxococcales</taxon>
        <taxon>Cystobacterineae</taxon>
        <taxon>Archangiaceae</taxon>
        <taxon>Hyalangium</taxon>
    </lineage>
</organism>
<reference evidence="2 3" key="1">
    <citation type="submission" date="2023-12" db="EMBL/GenBank/DDBJ databases">
        <title>the genome sequence of Hyalangium sp. s54d21.</title>
        <authorList>
            <person name="Zhang X."/>
        </authorList>
    </citation>
    <scope>NUCLEOTIDE SEQUENCE [LARGE SCALE GENOMIC DNA]</scope>
    <source>
        <strain evidence="3">s54d21</strain>
    </source>
</reference>
<dbReference type="RefSeq" id="WP_321548876.1">
    <property type="nucleotide sequence ID" value="NZ_JAXIVS010000010.1"/>
</dbReference>
<comment type="caution">
    <text evidence="2">The sequence shown here is derived from an EMBL/GenBank/DDBJ whole genome shotgun (WGS) entry which is preliminary data.</text>
</comment>
<sequence>MAERDAVLERVRKLCLSLPDVFETQSWGHPNWKAGKRIFAAFNHYRGHDCIAFLAEVGFRDVLVRDERFFDGGYGRGDKTWVCLKTDVGRLNWKEVEQLLTQSHRLAWSPPKAPRKAAAAKKPATRPRRTRTPK</sequence>
<feature type="region of interest" description="Disordered" evidence="1">
    <location>
        <begin position="107"/>
        <end position="134"/>
    </location>
</feature>
<feature type="compositionally biased region" description="Basic residues" evidence="1">
    <location>
        <begin position="113"/>
        <end position="134"/>
    </location>
</feature>
<dbReference type="Gene3D" id="3.90.1150.30">
    <property type="match status" value="1"/>
</dbReference>
<evidence type="ECO:0000256" key="1">
    <source>
        <dbReference type="SAM" id="MobiDB-lite"/>
    </source>
</evidence>
<protein>
    <submittedName>
        <fullName evidence="2">MmcQ/YjbR family DNA-binding protein</fullName>
    </submittedName>
</protein>
<gene>
    <name evidence="2" type="ORF">SYV04_27410</name>
</gene>
<dbReference type="InterPro" id="IPR038056">
    <property type="entry name" value="YjbR-like_sf"/>
</dbReference>
<dbReference type="InterPro" id="IPR058532">
    <property type="entry name" value="YjbR/MT2646/Rv2570-like"/>
</dbReference>